<dbReference type="AlphaFoldDB" id="T0RW22"/>
<accession>T0RW22</accession>
<proteinExistence type="predicted"/>
<dbReference type="EMBL" id="ATBB01000722">
    <property type="protein sequence ID" value="EQC53650.1"/>
    <property type="molecule type" value="Genomic_DNA"/>
</dbReference>
<reference evidence="1 2" key="1">
    <citation type="journal article" date="2013" name="ISME J.">
        <title>Multifactorial diversity sustains microbial community stability.</title>
        <authorList>
            <person name="Erkus O."/>
            <person name="de Jager V.C."/>
            <person name="Spus M."/>
            <person name="van Alen-Boerrigter I.J."/>
            <person name="van Rijswijck I.M."/>
            <person name="Hazelwood L."/>
            <person name="Janssen P.W."/>
            <person name="van Hijum S.A."/>
            <person name="Kleerebezem M."/>
            <person name="Smid E.J."/>
        </authorList>
    </citation>
    <scope>NUCLEOTIDE SEQUENCE [LARGE SCALE GENOMIC DNA]</scope>
    <source>
        <strain evidence="1 2">TIFN6</strain>
    </source>
</reference>
<evidence type="ECO:0000313" key="1">
    <source>
        <dbReference type="EMBL" id="EQC53650.1"/>
    </source>
</evidence>
<dbReference type="Proteomes" id="UP000015854">
    <property type="component" value="Unassembled WGS sequence"/>
</dbReference>
<comment type="caution">
    <text evidence="1">The sequence shown here is derived from an EMBL/GenBank/DDBJ whole genome shotgun (WGS) entry which is preliminary data.</text>
</comment>
<name>T0RW22_LACLC</name>
<organism evidence="1 2">
    <name type="scientific">Lactococcus cremoris subsp. cremoris TIFN6</name>
    <dbReference type="NCBI Taxonomy" id="1234876"/>
    <lineage>
        <taxon>Bacteria</taxon>
        <taxon>Bacillati</taxon>
        <taxon>Bacillota</taxon>
        <taxon>Bacilli</taxon>
        <taxon>Lactobacillales</taxon>
        <taxon>Streptococcaceae</taxon>
        <taxon>Lactococcus</taxon>
        <taxon>Lactococcus cremoris subsp. cremoris</taxon>
    </lineage>
</organism>
<evidence type="ECO:0000313" key="2">
    <source>
        <dbReference type="Proteomes" id="UP000015854"/>
    </source>
</evidence>
<dbReference type="PATRIC" id="fig|1234876.3.peg.3084"/>
<protein>
    <submittedName>
        <fullName evidence="1">Uncharacterized protein</fullName>
    </submittedName>
</protein>
<sequence length="267" mass="31085">MKNENFVQIPNKMFADTNNDEKLVYAILQYTQTVGLLNKDNRMTRTMIPLLVSDLGWSKGKYSNKKVVTALNGLKEKEYINFESTQGVFTVQINNIDSQEEHTISVDWKENNVKFSGFTKIKYSVIDNLLENKDFTLYSYAEYRTMKTHQYRICYEEWSLVLGMTSRNAFTVIDNSEVIVRVSNGFDLDTNRRETNSYLTFDSVEDVKEVSLKPTYKAQSSKSVVKEQEPELVEDDFDNFEEEELSLKPKVKKRNAITDKKINDMTK</sequence>
<gene>
    <name evidence="1" type="ORF">LLT6_08030</name>
</gene>